<keyword evidence="3" id="KW-0067">ATP-binding</keyword>
<dbReference type="InterPro" id="IPR015854">
    <property type="entry name" value="ABC_transpr_LolD-like"/>
</dbReference>
<dbReference type="AlphaFoldDB" id="A0AAW4VQE0"/>
<proteinExistence type="inferred from homology"/>
<evidence type="ECO:0000313" key="3">
    <source>
        <dbReference type="EMBL" id="MCB8609193.1"/>
    </source>
</evidence>
<dbReference type="GO" id="GO:0005886">
    <property type="term" value="C:plasma membrane"/>
    <property type="evidence" value="ECO:0007669"/>
    <property type="project" value="TreeGrafter"/>
</dbReference>
<dbReference type="InterPro" id="IPR027417">
    <property type="entry name" value="P-loop_NTPase"/>
</dbReference>
<dbReference type="SUPFAM" id="SSF52540">
    <property type="entry name" value="P-loop containing nucleoside triphosphate hydrolases"/>
    <property type="match status" value="1"/>
</dbReference>
<sequence length="147" mass="16501">MEKLLELENVSYSYQDGKEKNKILEHASYSFGKGKIYAVVGASGSGKTTTLSLSSGLDKPDEGKVLFKGKDIQEIGLNKYRREDISIVFQSYNLIYYMNALENVMSALEIAGIKRKDKKEYCLSILEQLGLSKDECKRDIRQLSGGQ</sequence>
<name>A0AAW4VQE0_9FIRM</name>
<organism evidence="3 4">
    <name type="scientific">Faecalibacillus faecis</name>
    <dbReference type="NCBI Taxonomy" id="1982628"/>
    <lineage>
        <taxon>Bacteria</taxon>
        <taxon>Bacillati</taxon>
        <taxon>Bacillota</taxon>
        <taxon>Erysipelotrichia</taxon>
        <taxon>Erysipelotrichales</taxon>
        <taxon>Coprobacillaceae</taxon>
        <taxon>Faecalibacillus</taxon>
    </lineage>
</organism>
<dbReference type="EMBL" id="JAJDKZ010000002">
    <property type="protein sequence ID" value="MCB8609193.1"/>
    <property type="molecule type" value="Genomic_DNA"/>
</dbReference>
<dbReference type="GO" id="GO:0005524">
    <property type="term" value="F:ATP binding"/>
    <property type="evidence" value="ECO:0007669"/>
    <property type="project" value="UniProtKB-KW"/>
</dbReference>
<protein>
    <submittedName>
        <fullName evidence="3">ATP-binding cassette domain-containing protein</fullName>
    </submittedName>
</protein>
<dbReference type="GO" id="GO:0022857">
    <property type="term" value="F:transmembrane transporter activity"/>
    <property type="evidence" value="ECO:0007669"/>
    <property type="project" value="TreeGrafter"/>
</dbReference>
<feature type="domain" description="ABC transporter" evidence="2">
    <location>
        <begin position="24"/>
        <end position="147"/>
    </location>
</feature>
<dbReference type="Proteomes" id="UP001198439">
    <property type="component" value="Unassembled WGS sequence"/>
</dbReference>
<accession>A0AAW4VQE0</accession>
<reference evidence="3" key="1">
    <citation type="submission" date="2021-10" db="EMBL/GenBank/DDBJ databases">
        <title>Collection of gut derived symbiotic bacterial strains cultured from healthy donors.</title>
        <authorList>
            <person name="Lin H."/>
            <person name="Littmann E."/>
            <person name="Kohout C."/>
            <person name="Pamer E.G."/>
        </authorList>
    </citation>
    <scope>NUCLEOTIDE SEQUENCE</scope>
    <source>
        <strain evidence="3">DFI.4.48</strain>
    </source>
</reference>
<evidence type="ECO:0000313" key="4">
    <source>
        <dbReference type="Proteomes" id="UP001198439"/>
    </source>
</evidence>
<comment type="similarity">
    <text evidence="1">Belongs to the ABC transporter superfamily.</text>
</comment>
<dbReference type="Gene3D" id="3.40.50.300">
    <property type="entry name" value="P-loop containing nucleotide triphosphate hydrolases"/>
    <property type="match status" value="1"/>
</dbReference>
<dbReference type="PANTHER" id="PTHR24220:SF689">
    <property type="entry name" value="LIPOPROTEIN-RELEASING SYSTEM ATP-BINDING PROTEIN LOLD"/>
    <property type="match status" value="1"/>
</dbReference>
<dbReference type="InterPro" id="IPR003439">
    <property type="entry name" value="ABC_transporter-like_ATP-bd"/>
</dbReference>
<dbReference type="GO" id="GO:0016887">
    <property type="term" value="F:ATP hydrolysis activity"/>
    <property type="evidence" value="ECO:0007669"/>
    <property type="project" value="InterPro"/>
</dbReference>
<evidence type="ECO:0000256" key="1">
    <source>
        <dbReference type="ARBA" id="ARBA00005417"/>
    </source>
</evidence>
<dbReference type="RefSeq" id="WP_227279133.1">
    <property type="nucleotide sequence ID" value="NZ_JAJDKR010000003.1"/>
</dbReference>
<keyword evidence="3" id="KW-0547">Nucleotide-binding</keyword>
<evidence type="ECO:0000259" key="2">
    <source>
        <dbReference type="Pfam" id="PF00005"/>
    </source>
</evidence>
<dbReference type="PANTHER" id="PTHR24220">
    <property type="entry name" value="IMPORT ATP-BINDING PROTEIN"/>
    <property type="match status" value="1"/>
</dbReference>
<gene>
    <name evidence="3" type="ORF">LJD69_01120</name>
</gene>
<comment type="caution">
    <text evidence="3">The sequence shown here is derived from an EMBL/GenBank/DDBJ whole genome shotgun (WGS) entry which is preliminary data.</text>
</comment>
<dbReference type="Pfam" id="PF00005">
    <property type="entry name" value="ABC_tran"/>
    <property type="match status" value="1"/>
</dbReference>